<evidence type="ECO:0000313" key="1">
    <source>
        <dbReference type="EMBL" id="OOC10406.1"/>
    </source>
</evidence>
<reference evidence="1 2" key="1">
    <citation type="submission" date="2017-02" db="EMBL/GenBank/DDBJ databases">
        <title>Genomic diversity within the haloalkaliphilic genus Thioalkalivibrio.</title>
        <authorList>
            <person name="Ahn A.-C."/>
            <person name="Meier-Kolthoff J."/>
            <person name="Overmars L."/>
            <person name="Richter M."/>
            <person name="Woyke T."/>
            <person name="Sorokin D.Y."/>
            <person name="Muyzer G."/>
        </authorList>
    </citation>
    <scope>NUCLEOTIDE SEQUENCE [LARGE SCALE GENOMIC DNA]</scope>
    <source>
        <strain evidence="1 2">HL17</strain>
    </source>
</reference>
<evidence type="ECO:0000313" key="2">
    <source>
        <dbReference type="Proteomes" id="UP000189177"/>
    </source>
</evidence>
<dbReference type="STRING" id="252474.B1A74_06335"/>
<dbReference type="AlphaFoldDB" id="A0A1V2ZZB3"/>
<comment type="caution">
    <text evidence="1">The sequence shown here is derived from an EMBL/GenBank/DDBJ whole genome shotgun (WGS) entry which is preliminary data.</text>
</comment>
<accession>A0A1V2ZZB3</accession>
<keyword evidence="2" id="KW-1185">Reference proteome</keyword>
<dbReference type="Proteomes" id="UP000189177">
    <property type="component" value="Unassembled WGS sequence"/>
</dbReference>
<gene>
    <name evidence="1" type="ORF">B1A74_06335</name>
</gene>
<sequence length="387" mass="40863">MISRLSAWITARSVPSAYTGRTLIIASHRELARAPDWLAGLGEALGPLLLGVSDAPRDREAAVPGAPEDLPAVALPPELAPARLARLRPRAVVLLGPVDLPGEALRATVAAGARVAWINAEGPAPEGVTFATVLSARDGAVDPALGAETTGDPLAGAVSLPPAPEDPDPERAFCERFAEYRERGHPILLAPNTGPDEEAFAFAVLFAVLQKTAALLLLAPADPERHEPVYRDAIKYSLPIVRHNRFMTSYVPRKNRVYYIEDPQTLQAAYACADITLPGGTLAATRTPPDLARPLACGGAVVTGPAASGDAPEDEVRLRRAAETTGLIRRGEDPDAVAGAILETLSTLPDAGQRQTRLTRWLERQATARERVAARLAEHLGAAPAAS</sequence>
<dbReference type="OrthoDB" id="5786746at2"/>
<evidence type="ECO:0008006" key="3">
    <source>
        <dbReference type="Google" id="ProtNLM"/>
    </source>
</evidence>
<protein>
    <recommendedName>
        <fullName evidence="3">3-deoxy-D-manno-octulosonic acid transferase</fullName>
    </recommendedName>
</protein>
<dbReference type="Gene3D" id="3.40.50.2000">
    <property type="entry name" value="Glycogen Phosphorylase B"/>
    <property type="match status" value="1"/>
</dbReference>
<name>A0A1V2ZZB3_9GAMM</name>
<dbReference type="EMBL" id="MUZR01000017">
    <property type="protein sequence ID" value="OOC10406.1"/>
    <property type="molecule type" value="Genomic_DNA"/>
</dbReference>
<proteinExistence type="predicted"/>
<dbReference type="RefSeq" id="WP_077244111.1">
    <property type="nucleotide sequence ID" value="NZ_MUZR01000017.1"/>
</dbReference>
<organism evidence="1 2">
    <name type="scientific">Thioalkalivibrio halophilus</name>
    <dbReference type="NCBI Taxonomy" id="252474"/>
    <lineage>
        <taxon>Bacteria</taxon>
        <taxon>Pseudomonadati</taxon>
        <taxon>Pseudomonadota</taxon>
        <taxon>Gammaproteobacteria</taxon>
        <taxon>Chromatiales</taxon>
        <taxon>Ectothiorhodospiraceae</taxon>
        <taxon>Thioalkalivibrio</taxon>
    </lineage>
</organism>